<proteinExistence type="inferred from homology"/>
<keyword evidence="2" id="KW-0521">NADP</keyword>
<comment type="similarity">
    <text evidence="1 2">Belongs to the dTDP-4-dehydrorhamnose reductase family.</text>
</comment>
<dbReference type="SUPFAM" id="SSF51735">
    <property type="entry name" value="NAD(P)-binding Rossmann-fold domains"/>
    <property type="match status" value="1"/>
</dbReference>
<gene>
    <name evidence="4" type="primary">rfbD</name>
    <name evidence="4" type="ORF">FYJ68_03920</name>
</gene>
<dbReference type="RefSeq" id="WP_154434159.1">
    <property type="nucleotide sequence ID" value="NZ_VUNC01000002.1"/>
</dbReference>
<dbReference type="UniPathway" id="UPA00124"/>
<organism evidence="4 5">
    <name type="scientific">Olsenella porci</name>
    <dbReference type="NCBI Taxonomy" id="2652279"/>
    <lineage>
        <taxon>Bacteria</taxon>
        <taxon>Bacillati</taxon>
        <taxon>Actinomycetota</taxon>
        <taxon>Coriobacteriia</taxon>
        <taxon>Coriobacteriales</taxon>
        <taxon>Atopobiaceae</taxon>
        <taxon>Olsenella</taxon>
    </lineage>
</organism>
<feature type="domain" description="RmlD-like substrate binding" evidence="3">
    <location>
        <begin position="1"/>
        <end position="295"/>
    </location>
</feature>
<dbReference type="GO" id="GO:0005829">
    <property type="term" value="C:cytosol"/>
    <property type="evidence" value="ECO:0007669"/>
    <property type="project" value="TreeGrafter"/>
</dbReference>
<name>A0A6N7XQB5_9ACTN</name>
<dbReference type="CDD" id="cd05254">
    <property type="entry name" value="dTDP_HR_like_SDR_e"/>
    <property type="match status" value="1"/>
</dbReference>
<dbReference type="InterPro" id="IPR029903">
    <property type="entry name" value="RmlD-like-bd"/>
</dbReference>
<evidence type="ECO:0000259" key="3">
    <source>
        <dbReference type="Pfam" id="PF04321"/>
    </source>
</evidence>
<dbReference type="Pfam" id="PF04321">
    <property type="entry name" value="RmlD_sub_bind"/>
    <property type="match status" value="1"/>
</dbReference>
<dbReference type="PANTHER" id="PTHR10491">
    <property type="entry name" value="DTDP-4-DEHYDRORHAMNOSE REDUCTASE"/>
    <property type="match status" value="1"/>
</dbReference>
<dbReference type="NCBIfam" id="TIGR01214">
    <property type="entry name" value="rmlD"/>
    <property type="match status" value="1"/>
</dbReference>
<evidence type="ECO:0000256" key="1">
    <source>
        <dbReference type="ARBA" id="ARBA00010944"/>
    </source>
</evidence>
<dbReference type="GO" id="GO:0008831">
    <property type="term" value="F:dTDP-4-dehydrorhamnose reductase activity"/>
    <property type="evidence" value="ECO:0007669"/>
    <property type="project" value="UniProtKB-EC"/>
</dbReference>
<dbReference type="PANTHER" id="PTHR10491:SF4">
    <property type="entry name" value="METHIONINE ADENOSYLTRANSFERASE 2 SUBUNIT BETA"/>
    <property type="match status" value="1"/>
</dbReference>
<sequence>MRILVTGSRGQLGNELRRLIEGGTAEIGPIPEGYRDAQVDYIDIDSLDISDAAAVDAWFDEHGPYDLAINCAAFTNVDGCEANWTGAFSANALGPMNLARSCARQGAKLVHVSTDYVFPGNVEGERLESDVPAPISAYGRTKLAGEGLALASNPRTFVMRTAWLYGYVGKNFVKTMLRLAQSHESVTVVDDQVGNPTSANDLAYEILTVAATADYGIYHCTNEGICSWADFAEAIFREFGTGTKVVRCTSEEYKEMNPASADRPHFSALKNAHLESGVGNRMRPWQEALASYRANFDSLAN</sequence>
<evidence type="ECO:0000313" key="4">
    <source>
        <dbReference type="EMBL" id="MST72255.1"/>
    </source>
</evidence>
<dbReference type="EC" id="1.1.1.133" evidence="2"/>
<dbReference type="AlphaFoldDB" id="A0A6N7XQB5"/>
<comment type="caution">
    <text evidence="4">The sequence shown here is derived from an EMBL/GenBank/DDBJ whole genome shotgun (WGS) entry which is preliminary data.</text>
</comment>
<keyword evidence="2 4" id="KW-0560">Oxidoreductase</keyword>
<evidence type="ECO:0000313" key="5">
    <source>
        <dbReference type="Proteomes" id="UP000469325"/>
    </source>
</evidence>
<dbReference type="EMBL" id="VUNC01000002">
    <property type="protein sequence ID" value="MST72255.1"/>
    <property type="molecule type" value="Genomic_DNA"/>
</dbReference>
<reference evidence="4 5" key="1">
    <citation type="submission" date="2019-08" db="EMBL/GenBank/DDBJ databases">
        <title>In-depth cultivation of the pig gut microbiome towards novel bacterial diversity and tailored functional studies.</title>
        <authorList>
            <person name="Wylensek D."/>
            <person name="Hitch T.C.A."/>
            <person name="Clavel T."/>
        </authorList>
    </citation>
    <scope>NUCLEOTIDE SEQUENCE [LARGE SCALE GENOMIC DNA]</scope>
    <source>
        <strain evidence="4 5">CA-Schmier-601-WT-1</strain>
    </source>
</reference>
<dbReference type="Gene3D" id="3.40.50.720">
    <property type="entry name" value="NAD(P)-binding Rossmann-like Domain"/>
    <property type="match status" value="1"/>
</dbReference>
<comment type="function">
    <text evidence="2">Catalyzes the reduction of dTDP-6-deoxy-L-lyxo-4-hexulose to yield dTDP-L-rhamnose.</text>
</comment>
<evidence type="ECO:0000256" key="2">
    <source>
        <dbReference type="RuleBase" id="RU364082"/>
    </source>
</evidence>
<keyword evidence="5" id="KW-1185">Reference proteome</keyword>
<dbReference type="InterPro" id="IPR005913">
    <property type="entry name" value="dTDP_dehydrorham_reduct"/>
</dbReference>
<accession>A0A6N7XQB5</accession>
<dbReference type="Proteomes" id="UP000469325">
    <property type="component" value="Unassembled WGS sequence"/>
</dbReference>
<dbReference type="Gene3D" id="3.90.25.10">
    <property type="entry name" value="UDP-galactose 4-epimerase, domain 1"/>
    <property type="match status" value="1"/>
</dbReference>
<dbReference type="GO" id="GO:0019305">
    <property type="term" value="P:dTDP-rhamnose biosynthetic process"/>
    <property type="evidence" value="ECO:0007669"/>
    <property type="project" value="UniProtKB-UniPathway"/>
</dbReference>
<protein>
    <recommendedName>
        <fullName evidence="2">dTDP-4-dehydrorhamnose reductase</fullName>
        <ecNumber evidence="2">1.1.1.133</ecNumber>
    </recommendedName>
</protein>
<dbReference type="InterPro" id="IPR036291">
    <property type="entry name" value="NAD(P)-bd_dom_sf"/>
</dbReference>
<comment type="pathway">
    <text evidence="2">Carbohydrate biosynthesis; dTDP-L-rhamnose biosynthesis.</text>
</comment>